<proteinExistence type="predicted"/>
<gene>
    <name evidence="3" type="ORF">XENOCAPTIV_007236</name>
</gene>
<feature type="region of interest" description="Disordered" evidence="2">
    <location>
        <begin position="1"/>
        <end position="46"/>
    </location>
</feature>
<keyword evidence="4" id="KW-1185">Reference proteome</keyword>
<protein>
    <recommendedName>
        <fullName evidence="1">Transmembrane protein 209</fullName>
    </recommendedName>
</protein>
<sequence>MTLYHSACRYPGLSSTKAREERDSSSGPVLSTSGPERAELQSLSSSLKQPQILPQLYSWVQPSSGQSIPTKQYRRTFYPHSGLWKGSSPYQNSIGPAEGSGLRARYRTSPSVFNSPGSKEDYMEDLKSLERFLHCEEEKSHRSQLGSPESVSPSHSPTFWNYNRSVGDYAQSLRKFLYQPACRSQAPSAHKDETDLGSKQAAEEILMHVFCTYLDSRLPPHPKYPDGKTFTSQHFSHAPDKPGESSSVNWEAKKTIKTIALSCFRFYTLIFFNSCRCYQREPLVHPSKQHHASSLPAYIPRTYLQPS</sequence>
<evidence type="ECO:0000256" key="1">
    <source>
        <dbReference type="ARBA" id="ARBA00015032"/>
    </source>
</evidence>
<feature type="compositionally biased region" description="Polar residues" evidence="2">
    <location>
        <begin position="25"/>
        <end position="34"/>
    </location>
</feature>
<evidence type="ECO:0000256" key="2">
    <source>
        <dbReference type="SAM" id="MobiDB-lite"/>
    </source>
</evidence>
<comment type="caution">
    <text evidence="3">The sequence shown here is derived from an EMBL/GenBank/DDBJ whole genome shotgun (WGS) entry which is preliminary data.</text>
</comment>
<evidence type="ECO:0000313" key="4">
    <source>
        <dbReference type="Proteomes" id="UP001434883"/>
    </source>
</evidence>
<name>A0ABV0QI44_9TELE</name>
<reference evidence="3 4" key="1">
    <citation type="submission" date="2021-06" db="EMBL/GenBank/DDBJ databases">
        <authorList>
            <person name="Palmer J.M."/>
        </authorList>
    </citation>
    <scope>NUCLEOTIDE SEQUENCE [LARGE SCALE GENOMIC DNA]</scope>
    <source>
        <strain evidence="3 4">XC_2019</strain>
        <tissue evidence="3">Muscle</tissue>
    </source>
</reference>
<accession>A0ABV0QI44</accession>
<dbReference type="PANTHER" id="PTHR21780">
    <property type="entry name" value="TRANSMEMBRANE PROTEIN 209"/>
    <property type="match status" value="1"/>
</dbReference>
<dbReference type="Proteomes" id="UP001434883">
    <property type="component" value="Unassembled WGS sequence"/>
</dbReference>
<dbReference type="EMBL" id="JAHRIN010010220">
    <property type="protein sequence ID" value="MEQ2195081.1"/>
    <property type="molecule type" value="Genomic_DNA"/>
</dbReference>
<organism evidence="3 4">
    <name type="scientific">Xenoophorus captivus</name>
    <dbReference type="NCBI Taxonomy" id="1517983"/>
    <lineage>
        <taxon>Eukaryota</taxon>
        <taxon>Metazoa</taxon>
        <taxon>Chordata</taxon>
        <taxon>Craniata</taxon>
        <taxon>Vertebrata</taxon>
        <taxon>Euteleostomi</taxon>
        <taxon>Actinopterygii</taxon>
        <taxon>Neopterygii</taxon>
        <taxon>Teleostei</taxon>
        <taxon>Neoteleostei</taxon>
        <taxon>Acanthomorphata</taxon>
        <taxon>Ovalentaria</taxon>
        <taxon>Atherinomorphae</taxon>
        <taxon>Cyprinodontiformes</taxon>
        <taxon>Goodeidae</taxon>
        <taxon>Xenoophorus</taxon>
    </lineage>
</organism>
<dbReference type="PANTHER" id="PTHR21780:SF0">
    <property type="entry name" value="TRANSMEMBRANE PROTEIN 209"/>
    <property type="match status" value="1"/>
</dbReference>
<dbReference type="InterPro" id="IPR019176">
    <property type="entry name" value="Cytochrome_B561-rel"/>
</dbReference>
<evidence type="ECO:0000313" key="3">
    <source>
        <dbReference type="EMBL" id="MEQ2195081.1"/>
    </source>
</evidence>
<dbReference type="Pfam" id="PF09786">
    <property type="entry name" value="CytochromB561_N"/>
    <property type="match status" value="1"/>
</dbReference>
<feature type="region of interest" description="Disordered" evidence="2">
    <location>
        <begin position="225"/>
        <end position="247"/>
    </location>
</feature>